<gene>
    <name evidence="2" type="ORF">GCM10007940_42790</name>
</gene>
<dbReference type="EMBL" id="BSOH01000031">
    <property type="protein sequence ID" value="GLR19663.1"/>
    <property type="molecule type" value="Genomic_DNA"/>
</dbReference>
<evidence type="ECO:0000313" key="3">
    <source>
        <dbReference type="Proteomes" id="UP001156666"/>
    </source>
</evidence>
<dbReference type="SUPFAM" id="SSF159888">
    <property type="entry name" value="YdhG-like"/>
    <property type="match status" value="1"/>
</dbReference>
<comment type="caution">
    <text evidence="2">The sequence shown here is derived from an EMBL/GenBank/DDBJ whole genome shotgun (WGS) entry which is preliminary data.</text>
</comment>
<dbReference type="AlphaFoldDB" id="A0AA37WGA6"/>
<protein>
    <recommendedName>
        <fullName evidence="1">YdhG-like domain-containing protein</fullName>
    </recommendedName>
</protein>
<proteinExistence type="predicted"/>
<reference evidence="2" key="1">
    <citation type="journal article" date="2014" name="Int. J. Syst. Evol. Microbiol.">
        <title>Complete genome sequence of Corynebacterium casei LMG S-19264T (=DSM 44701T), isolated from a smear-ripened cheese.</title>
        <authorList>
            <consortium name="US DOE Joint Genome Institute (JGI-PGF)"/>
            <person name="Walter F."/>
            <person name="Albersmeier A."/>
            <person name="Kalinowski J."/>
            <person name="Ruckert C."/>
        </authorList>
    </citation>
    <scope>NUCLEOTIDE SEQUENCE</scope>
    <source>
        <strain evidence="2">NBRC 108769</strain>
    </source>
</reference>
<evidence type="ECO:0000313" key="2">
    <source>
        <dbReference type="EMBL" id="GLR19663.1"/>
    </source>
</evidence>
<feature type="domain" description="YdhG-like" evidence="1">
    <location>
        <begin position="24"/>
        <end position="115"/>
    </location>
</feature>
<dbReference type="InterPro" id="IPR014922">
    <property type="entry name" value="YdhG-like"/>
</dbReference>
<dbReference type="RefSeq" id="WP_235295065.1">
    <property type="nucleotide sequence ID" value="NZ_BSOH01000031.1"/>
</dbReference>
<reference evidence="2" key="2">
    <citation type="submission" date="2023-01" db="EMBL/GenBank/DDBJ databases">
        <title>Draft genome sequence of Portibacter lacus strain NBRC 108769.</title>
        <authorList>
            <person name="Sun Q."/>
            <person name="Mori K."/>
        </authorList>
    </citation>
    <scope>NUCLEOTIDE SEQUENCE</scope>
    <source>
        <strain evidence="2">NBRC 108769</strain>
    </source>
</reference>
<accession>A0AA37WGA6</accession>
<dbReference type="Pfam" id="PF08818">
    <property type="entry name" value="DUF1801"/>
    <property type="match status" value="1"/>
</dbReference>
<organism evidence="2 3">
    <name type="scientific">Portibacter lacus</name>
    <dbReference type="NCBI Taxonomy" id="1099794"/>
    <lineage>
        <taxon>Bacteria</taxon>
        <taxon>Pseudomonadati</taxon>
        <taxon>Bacteroidota</taxon>
        <taxon>Saprospiria</taxon>
        <taxon>Saprospirales</taxon>
        <taxon>Haliscomenobacteraceae</taxon>
        <taxon>Portibacter</taxon>
    </lineage>
</organism>
<evidence type="ECO:0000259" key="1">
    <source>
        <dbReference type="Pfam" id="PF08818"/>
    </source>
</evidence>
<name>A0AA37WGA6_9BACT</name>
<dbReference type="Proteomes" id="UP001156666">
    <property type="component" value="Unassembled WGS sequence"/>
</dbReference>
<sequence length="121" mass="13912">MEQHKILTFDHFLSSQPEEIAESALLLHDLFLSYPNVGIKIRFGIPFYDYKTWICYLNPLKKEAGAELVFLKGKILQETFPFLKSKGRKMVAGIKLTTINDADLEQIITVFEEAISLEMET</sequence>
<keyword evidence="3" id="KW-1185">Reference proteome</keyword>